<keyword evidence="1" id="KW-0812">Transmembrane</keyword>
<name>A0ABU2AK27_9ACTN</name>
<evidence type="ECO:0000256" key="1">
    <source>
        <dbReference type="SAM" id="Phobius"/>
    </source>
</evidence>
<keyword evidence="1" id="KW-1133">Transmembrane helix</keyword>
<accession>A0ABU2AK27</accession>
<keyword evidence="1" id="KW-0472">Membrane</keyword>
<organism evidence="2 3">
    <name type="scientific">Glycomyces lechevalierae</name>
    <dbReference type="NCBI Taxonomy" id="256034"/>
    <lineage>
        <taxon>Bacteria</taxon>
        <taxon>Bacillati</taxon>
        <taxon>Actinomycetota</taxon>
        <taxon>Actinomycetes</taxon>
        <taxon>Glycomycetales</taxon>
        <taxon>Glycomycetaceae</taxon>
        <taxon>Glycomyces</taxon>
    </lineage>
</organism>
<dbReference type="EMBL" id="JAVDYD010000001">
    <property type="protein sequence ID" value="MDR7336777.1"/>
    <property type="molecule type" value="Genomic_DNA"/>
</dbReference>
<evidence type="ECO:0000313" key="3">
    <source>
        <dbReference type="Proteomes" id="UP001183604"/>
    </source>
</evidence>
<protein>
    <submittedName>
        <fullName evidence="2">Uncharacterized protein</fullName>
    </submittedName>
</protein>
<keyword evidence="3" id="KW-1185">Reference proteome</keyword>
<sequence>MNRIDWHTAIPRTVNFAVIAYIVYLLALVAGVA</sequence>
<proteinExistence type="predicted"/>
<comment type="caution">
    <text evidence="2">The sequence shown here is derived from an EMBL/GenBank/DDBJ whole genome shotgun (WGS) entry which is preliminary data.</text>
</comment>
<feature type="transmembrane region" description="Helical" evidence="1">
    <location>
        <begin position="12"/>
        <end position="32"/>
    </location>
</feature>
<gene>
    <name evidence="2" type="ORF">J2S69_000496</name>
</gene>
<reference evidence="2 3" key="1">
    <citation type="submission" date="2023-07" db="EMBL/GenBank/DDBJ databases">
        <title>Sequencing the genomes of 1000 actinobacteria strains.</title>
        <authorList>
            <person name="Klenk H.-P."/>
        </authorList>
    </citation>
    <scope>NUCLEOTIDE SEQUENCE [LARGE SCALE GENOMIC DNA]</scope>
    <source>
        <strain evidence="2 3">DSM 44724</strain>
    </source>
</reference>
<dbReference type="Proteomes" id="UP001183604">
    <property type="component" value="Unassembled WGS sequence"/>
</dbReference>
<evidence type="ECO:0000313" key="2">
    <source>
        <dbReference type="EMBL" id="MDR7336777.1"/>
    </source>
</evidence>